<comment type="caution">
    <text evidence="1">The sequence shown here is derived from an EMBL/GenBank/DDBJ whole genome shotgun (WGS) entry which is preliminary data.</text>
</comment>
<organism evidence="1 2">
    <name type="scientific">Nelumbo nucifera</name>
    <name type="common">Sacred lotus</name>
    <dbReference type="NCBI Taxonomy" id="4432"/>
    <lineage>
        <taxon>Eukaryota</taxon>
        <taxon>Viridiplantae</taxon>
        <taxon>Streptophyta</taxon>
        <taxon>Embryophyta</taxon>
        <taxon>Tracheophyta</taxon>
        <taxon>Spermatophyta</taxon>
        <taxon>Magnoliopsida</taxon>
        <taxon>Proteales</taxon>
        <taxon>Nelumbonaceae</taxon>
        <taxon>Nelumbo</taxon>
    </lineage>
</organism>
<proteinExistence type="predicted"/>
<keyword evidence="2" id="KW-1185">Reference proteome</keyword>
<name>A0A822XS78_NELNU</name>
<dbReference type="EMBL" id="DUZY01000001">
    <property type="protein sequence ID" value="DAD22543.1"/>
    <property type="molecule type" value="Genomic_DNA"/>
</dbReference>
<evidence type="ECO:0000313" key="2">
    <source>
        <dbReference type="Proteomes" id="UP000607653"/>
    </source>
</evidence>
<dbReference type="Proteomes" id="UP000607653">
    <property type="component" value="Unassembled WGS sequence"/>
</dbReference>
<sequence>MSSQSTSEIRFYKYLKYNVRYYKFQKKYIIRMSDTSANPQRLFYTCPSKLVSSILISLCL</sequence>
<accession>A0A822XS78</accession>
<dbReference type="AlphaFoldDB" id="A0A822XS78"/>
<protein>
    <submittedName>
        <fullName evidence="1">Uncharacterized protein</fullName>
    </submittedName>
</protein>
<reference evidence="1 2" key="1">
    <citation type="journal article" date="2020" name="Mol. Biol. Evol.">
        <title>Distinct Expression and Methylation Patterns for Genes with Different Fates following a Single Whole-Genome Duplication in Flowering Plants.</title>
        <authorList>
            <person name="Shi T."/>
            <person name="Rahmani R.S."/>
            <person name="Gugger P.F."/>
            <person name="Wang M."/>
            <person name="Li H."/>
            <person name="Zhang Y."/>
            <person name="Li Z."/>
            <person name="Wang Q."/>
            <person name="Van de Peer Y."/>
            <person name="Marchal K."/>
            <person name="Chen J."/>
        </authorList>
    </citation>
    <scope>NUCLEOTIDE SEQUENCE [LARGE SCALE GENOMIC DNA]</scope>
    <source>
        <tissue evidence="1">Leaf</tissue>
    </source>
</reference>
<evidence type="ECO:0000313" key="1">
    <source>
        <dbReference type="EMBL" id="DAD22543.1"/>
    </source>
</evidence>
<gene>
    <name evidence="1" type="ORF">HUJ06_024005</name>
</gene>